<accession>K9WBU8</accession>
<gene>
    <name evidence="1" type="ORF">Mic7113_2019</name>
</gene>
<proteinExistence type="predicted"/>
<evidence type="ECO:0000313" key="2">
    <source>
        <dbReference type="Proteomes" id="UP000010471"/>
    </source>
</evidence>
<keyword evidence="2" id="KW-1185">Reference proteome</keyword>
<dbReference type="HOGENOM" id="CLU_2917518_0_0_3"/>
<dbReference type="AlphaFoldDB" id="K9WBU8"/>
<evidence type="ECO:0000313" key="1">
    <source>
        <dbReference type="EMBL" id="AFZ17865.1"/>
    </source>
</evidence>
<sequence>MALGKEVYWFKLVVSENTHYSVAQLSVNELCNLSTNNVSSRTYSYIKRTSIELFYRSTIVE</sequence>
<protein>
    <submittedName>
        <fullName evidence="1">Uncharacterized protein</fullName>
    </submittedName>
</protein>
<organism evidence="1 2">
    <name type="scientific">Allocoleopsis franciscana PCC 7113</name>
    <dbReference type="NCBI Taxonomy" id="1173027"/>
    <lineage>
        <taxon>Bacteria</taxon>
        <taxon>Bacillati</taxon>
        <taxon>Cyanobacteriota</taxon>
        <taxon>Cyanophyceae</taxon>
        <taxon>Coleofasciculales</taxon>
        <taxon>Coleofasciculaceae</taxon>
        <taxon>Allocoleopsis</taxon>
        <taxon>Allocoleopsis franciscana</taxon>
    </lineage>
</organism>
<dbReference type="Proteomes" id="UP000010471">
    <property type="component" value="Chromosome"/>
</dbReference>
<dbReference type="EMBL" id="CP003630">
    <property type="protein sequence ID" value="AFZ17865.1"/>
    <property type="molecule type" value="Genomic_DNA"/>
</dbReference>
<name>K9WBU8_9CYAN</name>
<dbReference type="KEGG" id="mic:Mic7113_2019"/>
<reference evidence="1 2" key="1">
    <citation type="submission" date="2012-06" db="EMBL/GenBank/DDBJ databases">
        <title>Finished chromosome of genome of Microcoleus sp. PCC 7113.</title>
        <authorList>
            <consortium name="US DOE Joint Genome Institute"/>
            <person name="Gugger M."/>
            <person name="Coursin T."/>
            <person name="Rippka R."/>
            <person name="Tandeau De Marsac N."/>
            <person name="Huntemann M."/>
            <person name="Wei C.-L."/>
            <person name="Han J."/>
            <person name="Detter J.C."/>
            <person name="Han C."/>
            <person name="Tapia R."/>
            <person name="Chen A."/>
            <person name="Kyrpides N."/>
            <person name="Mavromatis K."/>
            <person name="Markowitz V."/>
            <person name="Szeto E."/>
            <person name="Ivanova N."/>
            <person name="Pagani I."/>
            <person name="Pati A."/>
            <person name="Goodwin L."/>
            <person name="Nordberg H.P."/>
            <person name="Cantor M.N."/>
            <person name="Hua S.X."/>
            <person name="Woyke T."/>
            <person name="Kerfeld C.A."/>
        </authorList>
    </citation>
    <scope>NUCLEOTIDE SEQUENCE [LARGE SCALE GENOMIC DNA]</scope>
    <source>
        <strain evidence="1 2">PCC 7113</strain>
    </source>
</reference>